<dbReference type="InterPro" id="IPR016032">
    <property type="entry name" value="Sig_transdc_resp-reg_C-effctor"/>
</dbReference>
<keyword evidence="6" id="KW-1185">Reference proteome</keyword>
<dbReference type="PROSITE" id="PS50043">
    <property type="entry name" value="HTH_LUXR_2"/>
    <property type="match status" value="1"/>
</dbReference>
<evidence type="ECO:0000256" key="3">
    <source>
        <dbReference type="ARBA" id="ARBA00023163"/>
    </source>
</evidence>
<comment type="caution">
    <text evidence="5">The sequence shown here is derived from an EMBL/GenBank/DDBJ whole genome shotgun (WGS) entry which is preliminary data.</text>
</comment>
<dbReference type="EMBL" id="BMHV01000001">
    <property type="protein sequence ID" value="GGF50804.1"/>
    <property type="molecule type" value="Genomic_DNA"/>
</dbReference>
<dbReference type="SUPFAM" id="SSF75516">
    <property type="entry name" value="Pheromone-binding domain of LuxR-like quorum-sensing transcription factors"/>
    <property type="match status" value="1"/>
</dbReference>
<evidence type="ECO:0000313" key="6">
    <source>
        <dbReference type="Proteomes" id="UP000632498"/>
    </source>
</evidence>
<keyword evidence="3" id="KW-0804">Transcription</keyword>
<evidence type="ECO:0000256" key="1">
    <source>
        <dbReference type="ARBA" id="ARBA00023015"/>
    </source>
</evidence>
<dbReference type="PROSITE" id="PS00622">
    <property type="entry name" value="HTH_LUXR_1"/>
    <property type="match status" value="1"/>
</dbReference>
<evidence type="ECO:0000259" key="4">
    <source>
        <dbReference type="PROSITE" id="PS50043"/>
    </source>
</evidence>
<protein>
    <submittedName>
        <fullName evidence="5">LuxR family transcriptional regulator</fullName>
    </submittedName>
</protein>
<dbReference type="SMART" id="SM00421">
    <property type="entry name" value="HTH_LUXR"/>
    <property type="match status" value="1"/>
</dbReference>
<dbReference type="InterPro" id="IPR036388">
    <property type="entry name" value="WH-like_DNA-bd_sf"/>
</dbReference>
<dbReference type="InterPro" id="IPR005143">
    <property type="entry name" value="TF_LuxR_autoind-bd_dom"/>
</dbReference>
<dbReference type="Gene3D" id="1.10.10.10">
    <property type="entry name" value="Winged helix-like DNA-binding domain superfamily/Winged helix DNA-binding domain"/>
    <property type="match status" value="1"/>
</dbReference>
<dbReference type="RefSeq" id="WP_188659636.1">
    <property type="nucleotide sequence ID" value="NZ_BMHV01000001.1"/>
</dbReference>
<dbReference type="GO" id="GO:0006355">
    <property type="term" value="P:regulation of DNA-templated transcription"/>
    <property type="evidence" value="ECO:0007669"/>
    <property type="project" value="InterPro"/>
</dbReference>
<dbReference type="CDD" id="cd06170">
    <property type="entry name" value="LuxR_C_like"/>
    <property type="match status" value="1"/>
</dbReference>
<reference evidence="5" key="1">
    <citation type="journal article" date="2014" name="Int. J. Syst. Evol. Microbiol.">
        <title>Complete genome sequence of Corynebacterium casei LMG S-19264T (=DSM 44701T), isolated from a smear-ripened cheese.</title>
        <authorList>
            <consortium name="US DOE Joint Genome Institute (JGI-PGF)"/>
            <person name="Walter F."/>
            <person name="Albersmeier A."/>
            <person name="Kalinowski J."/>
            <person name="Ruckert C."/>
        </authorList>
    </citation>
    <scope>NUCLEOTIDE SEQUENCE</scope>
    <source>
        <strain evidence="5">CGMCC 1.15254</strain>
    </source>
</reference>
<dbReference type="Gene3D" id="3.30.450.80">
    <property type="entry name" value="Transcription factor LuxR-like, autoinducer-binding domain"/>
    <property type="match status" value="1"/>
</dbReference>
<keyword evidence="2" id="KW-0238">DNA-binding</keyword>
<gene>
    <name evidence="5" type="ORF">GCM10011332_00020</name>
</gene>
<dbReference type="SUPFAM" id="SSF46894">
    <property type="entry name" value="C-terminal effector domain of the bipartite response regulators"/>
    <property type="match status" value="1"/>
</dbReference>
<dbReference type="InterPro" id="IPR036693">
    <property type="entry name" value="TF_LuxR_autoind-bd_dom_sf"/>
</dbReference>
<dbReference type="PRINTS" id="PR00038">
    <property type="entry name" value="HTHLUXR"/>
</dbReference>
<feature type="domain" description="HTH luxR-type" evidence="4">
    <location>
        <begin position="167"/>
        <end position="233"/>
    </location>
</feature>
<accession>A0A917BNF3</accession>
<dbReference type="InterPro" id="IPR000792">
    <property type="entry name" value="Tscrpt_reg_LuxR_C"/>
</dbReference>
<dbReference type="AlphaFoldDB" id="A0A917BNF3"/>
<organism evidence="5 6">
    <name type="scientific">Terasakiella brassicae</name>
    <dbReference type="NCBI Taxonomy" id="1634917"/>
    <lineage>
        <taxon>Bacteria</taxon>
        <taxon>Pseudomonadati</taxon>
        <taxon>Pseudomonadota</taxon>
        <taxon>Alphaproteobacteria</taxon>
        <taxon>Rhodospirillales</taxon>
        <taxon>Terasakiellaceae</taxon>
        <taxon>Terasakiella</taxon>
    </lineage>
</organism>
<dbReference type="Pfam" id="PF03472">
    <property type="entry name" value="Autoind_bind"/>
    <property type="match status" value="1"/>
</dbReference>
<evidence type="ECO:0000256" key="2">
    <source>
        <dbReference type="ARBA" id="ARBA00023125"/>
    </source>
</evidence>
<reference evidence="5" key="2">
    <citation type="submission" date="2020-09" db="EMBL/GenBank/DDBJ databases">
        <authorList>
            <person name="Sun Q."/>
            <person name="Zhou Y."/>
        </authorList>
    </citation>
    <scope>NUCLEOTIDE SEQUENCE</scope>
    <source>
        <strain evidence="5">CGMCC 1.15254</strain>
    </source>
</reference>
<dbReference type="PANTHER" id="PTHR44688:SF16">
    <property type="entry name" value="DNA-BINDING TRANSCRIPTIONAL ACTIVATOR DEVR_DOSR"/>
    <property type="match status" value="1"/>
</dbReference>
<dbReference type="GO" id="GO:0003677">
    <property type="term" value="F:DNA binding"/>
    <property type="evidence" value="ECO:0007669"/>
    <property type="project" value="UniProtKB-KW"/>
</dbReference>
<name>A0A917BNF3_9PROT</name>
<dbReference type="Pfam" id="PF00196">
    <property type="entry name" value="GerE"/>
    <property type="match status" value="1"/>
</dbReference>
<sequence>MKKLDHFLGEIAEANTPDDLAALFAKQIQSLGFATFAYFNFAVPENDWVAHRHNYGLKWQDRYLDENYGEIDPVFQHGMRARLPFAWGCQDAEGLTARQVQMMHEARDCGLGNGFTVPNKTIGLKPSFISVASDETDAAFQSAIRHNAPELHILSLHFDAHFAELSLPKPFVCVLTPRELEVMKWAKDGKTNGEISDILHISGKTVENHFTNIYNKLGVYSRTHAVVKCLTEGLIAP</sequence>
<keyword evidence="1" id="KW-0805">Transcription regulation</keyword>
<dbReference type="PANTHER" id="PTHR44688">
    <property type="entry name" value="DNA-BINDING TRANSCRIPTIONAL ACTIVATOR DEVR_DOSR"/>
    <property type="match status" value="1"/>
</dbReference>
<evidence type="ECO:0000313" key="5">
    <source>
        <dbReference type="EMBL" id="GGF50804.1"/>
    </source>
</evidence>
<proteinExistence type="predicted"/>
<dbReference type="Proteomes" id="UP000632498">
    <property type="component" value="Unassembled WGS sequence"/>
</dbReference>